<evidence type="ECO:0000313" key="1">
    <source>
        <dbReference type="EMBL" id="KAI3689298.1"/>
    </source>
</evidence>
<proteinExistence type="predicted"/>
<reference evidence="2" key="1">
    <citation type="journal article" date="2022" name="Mol. Ecol. Resour.">
        <title>The genomes of chicory, endive, great burdock and yacon provide insights into Asteraceae palaeo-polyploidization history and plant inulin production.</title>
        <authorList>
            <person name="Fan W."/>
            <person name="Wang S."/>
            <person name="Wang H."/>
            <person name="Wang A."/>
            <person name="Jiang F."/>
            <person name="Liu H."/>
            <person name="Zhao H."/>
            <person name="Xu D."/>
            <person name="Zhang Y."/>
        </authorList>
    </citation>
    <scope>NUCLEOTIDE SEQUENCE [LARGE SCALE GENOMIC DNA]</scope>
    <source>
        <strain evidence="2">cv. Punajuju</strain>
    </source>
</reference>
<comment type="caution">
    <text evidence="1">The sequence shown here is derived from an EMBL/GenBank/DDBJ whole genome shotgun (WGS) entry which is preliminary data.</text>
</comment>
<gene>
    <name evidence="1" type="ORF">L2E82_47252</name>
</gene>
<protein>
    <submittedName>
        <fullName evidence="1">Uncharacterized protein</fullName>
    </submittedName>
</protein>
<evidence type="ECO:0000313" key="2">
    <source>
        <dbReference type="Proteomes" id="UP001055811"/>
    </source>
</evidence>
<sequence length="518" mass="58925">MEMRWIPLPNKHSKQKNPLEMDMFTFFPSWLLSTVLILLFSSILTYALRGKKTSKGTPNLPPSPPRLPIIGNLHQVIGKNFHQILWRVSRKYGPIMTVHLGSTPYVIISSSEFANQALKTHDQILCNRPRSKGFKRLTFDYMDVAFSPHAEQWKEMRKVLVTEFLGSKRSKLFKKVVDTEVKGMLESFSSQPSNTTVNLDERLFHLVTDIVSRVAVGKSYREEKFRGLTLKEMLDDLVISLCGSVSDIYPNTIGLILDEVLGFNRRLDKCFSNFDAFLQMVLDEHIDHTGTSDHEKDLVDACRSQLTTNEMKALLMNVLNGAIDTTTTTMVWTMSEIVKNPRVMQKLQEEIRRCVGRKSSVEESDVANMTYLKLVVKEALRLHSTVPFLLTRECVKHCQIGGYDIFPGTRVLINAWGIGRDPKVWSESAPIFNPERLENLEVDRSEMIPFGGGRRACPASSVATQIVEYTIANLFYSFDWKLPSGMSNDELDMEEVGSLIVVRKTPLCLVPVKHNMQD</sequence>
<dbReference type="EMBL" id="CM042017">
    <property type="protein sequence ID" value="KAI3689298.1"/>
    <property type="molecule type" value="Genomic_DNA"/>
</dbReference>
<reference evidence="1 2" key="2">
    <citation type="journal article" date="2022" name="Mol. Ecol. Resour.">
        <title>The genomes of chicory, endive, great burdock and yacon provide insights into Asteraceae paleo-polyploidization history and plant inulin production.</title>
        <authorList>
            <person name="Fan W."/>
            <person name="Wang S."/>
            <person name="Wang H."/>
            <person name="Wang A."/>
            <person name="Jiang F."/>
            <person name="Liu H."/>
            <person name="Zhao H."/>
            <person name="Xu D."/>
            <person name="Zhang Y."/>
        </authorList>
    </citation>
    <scope>NUCLEOTIDE SEQUENCE [LARGE SCALE GENOMIC DNA]</scope>
    <source>
        <strain evidence="2">cv. Punajuju</strain>
        <tissue evidence="1">Leaves</tissue>
    </source>
</reference>
<accession>A0ACB8YW05</accession>
<keyword evidence="2" id="KW-1185">Reference proteome</keyword>
<name>A0ACB8YW05_CICIN</name>
<organism evidence="1 2">
    <name type="scientific">Cichorium intybus</name>
    <name type="common">Chicory</name>
    <dbReference type="NCBI Taxonomy" id="13427"/>
    <lineage>
        <taxon>Eukaryota</taxon>
        <taxon>Viridiplantae</taxon>
        <taxon>Streptophyta</taxon>
        <taxon>Embryophyta</taxon>
        <taxon>Tracheophyta</taxon>
        <taxon>Spermatophyta</taxon>
        <taxon>Magnoliopsida</taxon>
        <taxon>eudicotyledons</taxon>
        <taxon>Gunneridae</taxon>
        <taxon>Pentapetalae</taxon>
        <taxon>asterids</taxon>
        <taxon>campanulids</taxon>
        <taxon>Asterales</taxon>
        <taxon>Asteraceae</taxon>
        <taxon>Cichorioideae</taxon>
        <taxon>Cichorieae</taxon>
        <taxon>Cichoriinae</taxon>
        <taxon>Cichorium</taxon>
    </lineage>
</organism>
<dbReference type="Proteomes" id="UP001055811">
    <property type="component" value="Linkage Group LG09"/>
</dbReference>